<gene>
    <name evidence="1" type="ORF">F4556_005088</name>
</gene>
<dbReference type="AlphaFoldDB" id="A0A7W7SGK4"/>
<name>A0A7W7SGK4_9ACTN</name>
<dbReference type="RefSeq" id="WP_184919970.1">
    <property type="nucleotide sequence ID" value="NZ_JACHJR010000001.1"/>
</dbReference>
<sequence>MYTGLATIVAARIHNPGIQARAVLNSVFVDVTPEDDRTVKIAFGDSFEQGRVRVDLTLLDARKARLDMVTGIFPADQAAGGAYGALFDVIDAWYPPVS</sequence>
<reference evidence="1 2" key="1">
    <citation type="submission" date="2020-08" db="EMBL/GenBank/DDBJ databases">
        <title>Sequencing the genomes of 1000 actinobacteria strains.</title>
        <authorList>
            <person name="Klenk H.-P."/>
        </authorList>
    </citation>
    <scope>NUCLEOTIDE SEQUENCE [LARGE SCALE GENOMIC DNA]</scope>
    <source>
        <strain evidence="1 2">DSM 44786</strain>
    </source>
</reference>
<organism evidence="1 2">
    <name type="scientific">Kitasatospora gansuensis</name>
    <dbReference type="NCBI Taxonomy" id="258050"/>
    <lineage>
        <taxon>Bacteria</taxon>
        <taxon>Bacillati</taxon>
        <taxon>Actinomycetota</taxon>
        <taxon>Actinomycetes</taxon>
        <taxon>Kitasatosporales</taxon>
        <taxon>Streptomycetaceae</taxon>
        <taxon>Kitasatospora</taxon>
    </lineage>
</organism>
<comment type="caution">
    <text evidence="1">The sequence shown here is derived from an EMBL/GenBank/DDBJ whole genome shotgun (WGS) entry which is preliminary data.</text>
</comment>
<protein>
    <submittedName>
        <fullName evidence="1">Uncharacterized protein</fullName>
    </submittedName>
</protein>
<evidence type="ECO:0000313" key="2">
    <source>
        <dbReference type="Proteomes" id="UP000573327"/>
    </source>
</evidence>
<accession>A0A7W7SGK4</accession>
<keyword evidence="2" id="KW-1185">Reference proteome</keyword>
<dbReference type="Proteomes" id="UP000573327">
    <property type="component" value="Unassembled WGS sequence"/>
</dbReference>
<dbReference type="EMBL" id="JACHJR010000001">
    <property type="protein sequence ID" value="MBB4949553.1"/>
    <property type="molecule type" value="Genomic_DNA"/>
</dbReference>
<proteinExistence type="predicted"/>
<evidence type="ECO:0000313" key="1">
    <source>
        <dbReference type="EMBL" id="MBB4949553.1"/>
    </source>
</evidence>